<name>A0ACB0JTI9_TRIPR</name>
<organism evidence="1 2">
    <name type="scientific">Trifolium pratense</name>
    <name type="common">Red clover</name>
    <dbReference type="NCBI Taxonomy" id="57577"/>
    <lineage>
        <taxon>Eukaryota</taxon>
        <taxon>Viridiplantae</taxon>
        <taxon>Streptophyta</taxon>
        <taxon>Embryophyta</taxon>
        <taxon>Tracheophyta</taxon>
        <taxon>Spermatophyta</taxon>
        <taxon>Magnoliopsida</taxon>
        <taxon>eudicotyledons</taxon>
        <taxon>Gunneridae</taxon>
        <taxon>Pentapetalae</taxon>
        <taxon>rosids</taxon>
        <taxon>fabids</taxon>
        <taxon>Fabales</taxon>
        <taxon>Fabaceae</taxon>
        <taxon>Papilionoideae</taxon>
        <taxon>50 kb inversion clade</taxon>
        <taxon>NPAAA clade</taxon>
        <taxon>Hologalegina</taxon>
        <taxon>IRL clade</taxon>
        <taxon>Trifolieae</taxon>
        <taxon>Trifolium</taxon>
    </lineage>
</organism>
<reference evidence="1" key="1">
    <citation type="submission" date="2023-10" db="EMBL/GenBank/DDBJ databases">
        <authorList>
            <person name="Rodriguez Cubillos JULIANA M."/>
            <person name="De Vega J."/>
        </authorList>
    </citation>
    <scope>NUCLEOTIDE SEQUENCE</scope>
</reference>
<evidence type="ECO:0000313" key="2">
    <source>
        <dbReference type="Proteomes" id="UP001177021"/>
    </source>
</evidence>
<gene>
    <name evidence="1" type="ORF">MILVUS5_LOCUS16536</name>
</gene>
<comment type="caution">
    <text evidence="1">The sequence shown here is derived from an EMBL/GenBank/DDBJ whole genome shotgun (WGS) entry which is preliminary data.</text>
</comment>
<dbReference type="Proteomes" id="UP001177021">
    <property type="component" value="Unassembled WGS sequence"/>
</dbReference>
<keyword evidence="2" id="KW-1185">Reference proteome</keyword>
<dbReference type="EMBL" id="CASHSV030000109">
    <property type="protein sequence ID" value="CAJ2648146.1"/>
    <property type="molecule type" value="Genomic_DNA"/>
</dbReference>
<evidence type="ECO:0000313" key="1">
    <source>
        <dbReference type="EMBL" id="CAJ2648146.1"/>
    </source>
</evidence>
<proteinExistence type="predicted"/>
<accession>A0ACB0JTI9</accession>
<protein>
    <submittedName>
        <fullName evidence="1">Uncharacterized protein</fullName>
    </submittedName>
</protein>
<sequence length="716" mass="82582">MILSLNSSSYCFFFYLQPSILHNTHTKLSFPIHSHNKTPSSLNATPTPLFLPLLEQQEREEKQQQQQQQQQHKLEQKQEEEEEQQQQQEQEEEEEEQEQTYYDDPIYKFFKTRTMVSSQNPKKEGKLLLHKNRRPAWKLASQEDEMGMEEMPPLLVEDNEEMGSQKKKPSSPEGVVGEIVHIARNLPQSLTIEEALGEYVKKVNEKECLEVMEILGKENLVGRCLYFFQWMRSHERSLVTPKAFTLLFPLLGRASMGDKLLVLLPSIKEFRSVCVYNAAISGLLSDGRYEDAWKVYESMETDNVLPDHVTCSIMIIVMRKLGHSAKDAWQFFEKMNRKGVRWSEEVLGALIKSFCIEGLLSEALIIQSEIRKKGISSNAIVYNTLMDAFCKSNRVEEAEGLFVEMKAKRIKPNAATFNILMHAYSRRRQPKIVENLLEEMHDFGLKPNANSYTCLISAYGRQKTMSDMAANAFLKMKRVGIKPTSHSYTALIHAYSVSGWHEKAYVTFENMLKEGIKPPIETYTTLLDASRRTGDTETLMKIWKLMRNQKVKGTKVTFNILVDGFAKQGLFMEARDVISEFGKFGLKPTVVTYNMLMNAYARGGVDSKLPQLLKEMEALKLRPDSVTYSTIIYAFVRVRDYKRAFFYHKEMVKSGQVMDISSYRKLRDILDVKAADKNRSDKVALLGIVNKKMGIVKYKGKKDEFWKYKTGRAIRT</sequence>